<sequence>MNTVSVRHSGPIDYSVALLRLMLNASLKQSGESIRIHLIRPVPLSSGEFSLVTGVARREYVYRLALLAEPGLTLMHPEAAWLGSSRWLVEPPLSLELLHQAAGVLNGEHDFSAFTNLNGLSRCYTPLRRLEICVDDSVSVDRLHACNSFTSDCFTGCVDLHFGARSFLYKQVRFMAGALVATAKGTVTLDQLKDMLSNPPDYTGLKPYDAAPPHGLYLKCVRYANPKWDLNWPDIRADNATLNTDFCRQLLIRFRDKTCPMNFVELSREHEAYLATVAKEASSVETARDESCSRLRQLWAVLLALFRRALCFLSIVRQRRPSGTPLPMYHQQQHQQPPSLDPSAGDGFTAWSDWGGSGEPSTVASSTAAAAAAATNVSNNPEDLLLRDLEPRVSKTRKVYVGPKQQQQQQQMQQQQLAYRQDLSIGAVSNHLGEWQDNSGWDE</sequence>
<keyword evidence="2 4" id="KW-0819">tRNA processing</keyword>
<feature type="domain" description="Pseudouridine synthase I TruA alpha/beta" evidence="6">
    <location>
        <begin position="101"/>
        <end position="223"/>
    </location>
</feature>
<dbReference type="STRING" id="282301.A0A267G125"/>
<name>A0A267G125_9PLAT</name>
<dbReference type="GO" id="GO:0003723">
    <property type="term" value="F:RNA binding"/>
    <property type="evidence" value="ECO:0007669"/>
    <property type="project" value="InterPro"/>
</dbReference>
<comment type="similarity">
    <text evidence="1 4">Belongs to the tRNA pseudouridine synthase TruA family.</text>
</comment>
<dbReference type="Gene3D" id="3.30.70.660">
    <property type="entry name" value="Pseudouridine synthase I, catalytic domain, C-terminal subdomain"/>
    <property type="match status" value="1"/>
</dbReference>
<reference evidence="7 8" key="1">
    <citation type="submission" date="2017-06" db="EMBL/GenBank/DDBJ databases">
        <title>A platform for efficient transgenesis in Macrostomum lignano, a flatworm model organism for stem cell research.</title>
        <authorList>
            <person name="Berezikov E."/>
        </authorList>
    </citation>
    <scope>NUCLEOTIDE SEQUENCE [LARGE SCALE GENOMIC DNA]</scope>
    <source>
        <strain evidence="7">DV1</strain>
        <tissue evidence="7">Whole organism</tissue>
    </source>
</reference>
<dbReference type="Proteomes" id="UP000215902">
    <property type="component" value="Unassembled WGS sequence"/>
</dbReference>
<keyword evidence="3 4" id="KW-0413">Isomerase</keyword>
<evidence type="ECO:0000313" key="7">
    <source>
        <dbReference type="EMBL" id="PAA79017.1"/>
    </source>
</evidence>
<dbReference type="EMBL" id="NIVC01000656">
    <property type="protein sequence ID" value="PAA79017.1"/>
    <property type="molecule type" value="Genomic_DNA"/>
</dbReference>
<evidence type="ECO:0000259" key="6">
    <source>
        <dbReference type="Pfam" id="PF01416"/>
    </source>
</evidence>
<dbReference type="PANTHER" id="PTHR11142:SF0">
    <property type="entry name" value="TRNA PSEUDOURIDINE SYNTHASE-LIKE 1"/>
    <property type="match status" value="1"/>
</dbReference>
<evidence type="ECO:0000256" key="5">
    <source>
        <dbReference type="SAM" id="MobiDB-lite"/>
    </source>
</evidence>
<dbReference type="GO" id="GO:0160147">
    <property type="term" value="F:tRNA pseudouridine(38-40) synthase activity"/>
    <property type="evidence" value="ECO:0007669"/>
    <property type="project" value="UniProtKB-EC"/>
</dbReference>
<feature type="region of interest" description="Disordered" evidence="5">
    <location>
        <begin position="323"/>
        <end position="367"/>
    </location>
</feature>
<dbReference type="SUPFAM" id="SSF55120">
    <property type="entry name" value="Pseudouridine synthase"/>
    <property type="match status" value="1"/>
</dbReference>
<dbReference type="InterPro" id="IPR020095">
    <property type="entry name" value="PsdUridine_synth_TruA_C"/>
</dbReference>
<dbReference type="PANTHER" id="PTHR11142">
    <property type="entry name" value="PSEUDOURIDYLATE SYNTHASE"/>
    <property type="match status" value="1"/>
</dbReference>
<gene>
    <name evidence="7" type="ORF">BOX15_Mlig015725g1</name>
</gene>
<evidence type="ECO:0000256" key="4">
    <source>
        <dbReference type="RuleBase" id="RU003792"/>
    </source>
</evidence>
<dbReference type="OrthoDB" id="271910at2759"/>
<dbReference type="Pfam" id="PF01416">
    <property type="entry name" value="PseudoU_synth_1"/>
    <property type="match status" value="1"/>
</dbReference>
<protein>
    <recommendedName>
        <fullName evidence="4">tRNA pseudouridine synthase</fullName>
        <ecNumber evidence="4">5.4.99.12</ecNumber>
    </recommendedName>
</protein>
<comment type="catalytic activity">
    <reaction evidence="4">
        <text>uridine(38/39/40) in tRNA = pseudouridine(38/39/40) in tRNA</text>
        <dbReference type="Rhea" id="RHEA:22376"/>
        <dbReference type="Rhea" id="RHEA-COMP:10085"/>
        <dbReference type="Rhea" id="RHEA-COMP:10087"/>
        <dbReference type="ChEBI" id="CHEBI:65314"/>
        <dbReference type="ChEBI" id="CHEBI:65315"/>
        <dbReference type="EC" id="5.4.99.12"/>
    </reaction>
</comment>
<dbReference type="GO" id="GO:0031119">
    <property type="term" value="P:tRNA pseudouridine synthesis"/>
    <property type="evidence" value="ECO:0007669"/>
    <property type="project" value="TreeGrafter"/>
</dbReference>
<dbReference type="InterPro" id="IPR020097">
    <property type="entry name" value="PsdUridine_synth_TruA_a/b_dom"/>
</dbReference>
<comment type="caution">
    <text evidence="7">The sequence shown here is derived from an EMBL/GenBank/DDBJ whole genome shotgun (WGS) entry which is preliminary data.</text>
</comment>
<proteinExistence type="inferred from homology"/>
<dbReference type="EC" id="5.4.99.12" evidence="4"/>
<accession>A0A267G125</accession>
<organism evidence="7 8">
    <name type="scientific">Macrostomum lignano</name>
    <dbReference type="NCBI Taxonomy" id="282301"/>
    <lineage>
        <taxon>Eukaryota</taxon>
        <taxon>Metazoa</taxon>
        <taxon>Spiralia</taxon>
        <taxon>Lophotrochozoa</taxon>
        <taxon>Platyhelminthes</taxon>
        <taxon>Rhabditophora</taxon>
        <taxon>Macrostomorpha</taxon>
        <taxon>Macrostomida</taxon>
        <taxon>Macrostomidae</taxon>
        <taxon>Macrostomum</taxon>
    </lineage>
</organism>
<keyword evidence="8" id="KW-1185">Reference proteome</keyword>
<dbReference type="AlphaFoldDB" id="A0A267G125"/>
<dbReference type="InterPro" id="IPR001406">
    <property type="entry name" value="PsdUridine_synth_TruA"/>
</dbReference>
<evidence type="ECO:0000313" key="8">
    <source>
        <dbReference type="Proteomes" id="UP000215902"/>
    </source>
</evidence>
<evidence type="ECO:0000256" key="2">
    <source>
        <dbReference type="ARBA" id="ARBA00022694"/>
    </source>
</evidence>
<dbReference type="InterPro" id="IPR020103">
    <property type="entry name" value="PsdUridine_synth_cat_dom_sf"/>
</dbReference>
<evidence type="ECO:0000256" key="1">
    <source>
        <dbReference type="ARBA" id="ARBA00009375"/>
    </source>
</evidence>
<evidence type="ECO:0000256" key="3">
    <source>
        <dbReference type="ARBA" id="ARBA00023235"/>
    </source>
</evidence>